<dbReference type="AlphaFoldDB" id="K1RIQ5"/>
<accession>K1RIQ5</accession>
<dbReference type="HOGENOM" id="CLU_1462685_0_0_1"/>
<evidence type="ECO:0000313" key="1">
    <source>
        <dbReference type="EMBL" id="EKC41490.1"/>
    </source>
</evidence>
<organism evidence="1">
    <name type="scientific">Magallana gigas</name>
    <name type="common">Pacific oyster</name>
    <name type="synonym">Crassostrea gigas</name>
    <dbReference type="NCBI Taxonomy" id="29159"/>
    <lineage>
        <taxon>Eukaryota</taxon>
        <taxon>Metazoa</taxon>
        <taxon>Spiralia</taxon>
        <taxon>Lophotrochozoa</taxon>
        <taxon>Mollusca</taxon>
        <taxon>Bivalvia</taxon>
        <taxon>Autobranchia</taxon>
        <taxon>Pteriomorphia</taxon>
        <taxon>Ostreida</taxon>
        <taxon>Ostreoidea</taxon>
        <taxon>Ostreidae</taxon>
        <taxon>Magallana</taxon>
    </lineage>
</organism>
<protein>
    <submittedName>
        <fullName evidence="1">Uncharacterized protein</fullName>
    </submittedName>
</protein>
<reference evidence="1" key="1">
    <citation type="journal article" date="2012" name="Nature">
        <title>The oyster genome reveals stress adaptation and complexity of shell formation.</title>
        <authorList>
            <person name="Zhang G."/>
            <person name="Fang X."/>
            <person name="Guo X."/>
            <person name="Li L."/>
            <person name="Luo R."/>
            <person name="Xu F."/>
            <person name="Yang P."/>
            <person name="Zhang L."/>
            <person name="Wang X."/>
            <person name="Qi H."/>
            <person name="Xiong Z."/>
            <person name="Que H."/>
            <person name="Xie Y."/>
            <person name="Holland P.W."/>
            <person name="Paps J."/>
            <person name="Zhu Y."/>
            <person name="Wu F."/>
            <person name="Chen Y."/>
            <person name="Wang J."/>
            <person name="Peng C."/>
            <person name="Meng J."/>
            <person name="Yang L."/>
            <person name="Liu J."/>
            <person name="Wen B."/>
            <person name="Zhang N."/>
            <person name="Huang Z."/>
            <person name="Zhu Q."/>
            <person name="Feng Y."/>
            <person name="Mount A."/>
            <person name="Hedgecock D."/>
            <person name="Xu Z."/>
            <person name="Liu Y."/>
            <person name="Domazet-Loso T."/>
            <person name="Du Y."/>
            <person name="Sun X."/>
            <person name="Zhang S."/>
            <person name="Liu B."/>
            <person name="Cheng P."/>
            <person name="Jiang X."/>
            <person name="Li J."/>
            <person name="Fan D."/>
            <person name="Wang W."/>
            <person name="Fu W."/>
            <person name="Wang T."/>
            <person name="Wang B."/>
            <person name="Zhang J."/>
            <person name="Peng Z."/>
            <person name="Li Y."/>
            <person name="Li N."/>
            <person name="Wang J."/>
            <person name="Chen M."/>
            <person name="He Y."/>
            <person name="Tan F."/>
            <person name="Song X."/>
            <person name="Zheng Q."/>
            <person name="Huang R."/>
            <person name="Yang H."/>
            <person name="Du X."/>
            <person name="Chen L."/>
            <person name="Yang M."/>
            <person name="Gaffney P.M."/>
            <person name="Wang S."/>
            <person name="Luo L."/>
            <person name="She Z."/>
            <person name="Ming Y."/>
            <person name="Huang W."/>
            <person name="Zhang S."/>
            <person name="Huang B."/>
            <person name="Zhang Y."/>
            <person name="Qu T."/>
            <person name="Ni P."/>
            <person name="Miao G."/>
            <person name="Wang J."/>
            <person name="Wang Q."/>
            <person name="Steinberg C.E."/>
            <person name="Wang H."/>
            <person name="Li N."/>
            <person name="Qian L."/>
            <person name="Zhang G."/>
            <person name="Li Y."/>
            <person name="Yang H."/>
            <person name="Liu X."/>
            <person name="Wang J."/>
            <person name="Yin Y."/>
            <person name="Wang J."/>
        </authorList>
    </citation>
    <scope>NUCLEOTIDE SEQUENCE [LARGE SCALE GENOMIC DNA]</scope>
    <source>
        <strain evidence="1">05x7-T-G4-1.051#20</strain>
    </source>
</reference>
<name>K1RIQ5_MAGGI</name>
<proteinExistence type="predicted"/>
<sequence>MKFINAFIWAILLNTVEGYNIQNGGGCNTNWMSCQAPCAAAINPTSGCVECNCRHDIKTRFHPIKNNYWYYVTHCHNQTTTDVITCDYATENDTNVDYNHATNFYHTNNPIANNINVIIFIFQYIIFHQISYYVIQSLFPIKYVYLIRKSQYHTISDCQFSGSLNHAPLIGHAYYNDTPTQYHAP</sequence>
<gene>
    <name evidence="1" type="ORF">CGI_10021372</name>
</gene>
<dbReference type="EMBL" id="JH817869">
    <property type="protein sequence ID" value="EKC41490.1"/>
    <property type="molecule type" value="Genomic_DNA"/>
</dbReference>
<dbReference type="InParanoid" id="K1RIQ5"/>